<dbReference type="InterPro" id="IPR036909">
    <property type="entry name" value="Cyt_c-like_dom_sf"/>
</dbReference>
<evidence type="ECO:0000313" key="5">
    <source>
        <dbReference type="Proteomes" id="UP000002588"/>
    </source>
</evidence>
<feature type="compositionally biased region" description="Polar residues" evidence="1">
    <location>
        <begin position="292"/>
        <end position="303"/>
    </location>
</feature>
<evidence type="ECO:0000256" key="1">
    <source>
        <dbReference type="SAM" id="MobiDB-lite"/>
    </source>
</evidence>
<evidence type="ECO:0000259" key="3">
    <source>
        <dbReference type="Pfam" id="PF12773"/>
    </source>
</evidence>
<feature type="compositionally biased region" description="Basic and acidic residues" evidence="1">
    <location>
        <begin position="339"/>
        <end position="355"/>
    </location>
</feature>
<dbReference type="HOGENOM" id="CLU_643487_0_0_4"/>
<dbReference type="KEGG" id="azo:azo0239"/>
<dbReference type="Gene3D" id="1.10.760.10">
    <property type="entry name" value="Cytochrome c-like domain"/>
    <property type="match status" value="1"/>
</dbReference>
<proteinExistence type="predicted"/>
<dbReference type="STRING" id="62928.azo0239"/>
<dbReference type="eggNOG" id="ENOG5030HXC">
    <property type="taxonomic scope" value="Bacteria"/>
</dbReference>
<feature type="transmembrane region" description="Helical" evidence="2">
    <location>
        <begin position="155"/>
        <end position="173"/>
    </location>
</feature>
<dbReference type="EMBL" id="AM406670">
    <property type="protein sequence ID" value="CAL92856.1"/>
    <property type="molecule type" value="Genomic_DNA"/>
</dbReference>
<protein>
    <submittedName>
        <fullName evidence="4">Hypothetical membrane protein</fullName>
    </submittedName>
</protein>
<keyword evidence="2" id="KW-0472">Membrane</keyword>
<dbReference type="AlphaFoldDB" id="A1K201"/>
<gene>
    <name evidence="4" type="ordered locus">azo0239</name>
</gene>
<name>A1K201_AZOSB</name>
<sequence length="426" mass="43608">MDCPACGHPNRTSAHFCSACGQHLDGPVPPALQVCPSCGRSCRGDAHFCPACGFHLAGPLPDMSDIDFSQLDPARAEPGPAAQPFPPMGEPDATVILPPGWTATRPPAPDPAPAPASEARPGADAPAAAGGDEPAAGPTPVPPPPPADSAGRRPLALALGFVLVVVAGLAAWWTTTAPHDEPPPPPPVAVDDAAARAERALALAERALAERAQLDTAPAAGSAATPDTAAPPPVAEVDTAAANASTQPVAAVAPAAAPRPVRTLYARGCAACHERGANGAPRTADPEQWQDLLQGSPHDQSQRVLAGHGGAPAGAGLGLTPVESERLVAHVGELVGQARTREAAAERSRAAERSARATTAAAERPAAPAAPRQDDWQRSLKSELARCGQLGFFERVACTEKARWTYCNNRWNSVPECAVRNHQSAP</sequence>
<evidence type="ECO:0000313" key="4">
    <source>
        <dbReference type="EMBL" id="CAL92856.1"/>
    </source>
</evidence>
<dbReference type="InterPro" id="IPR025874">
    <property type="entry name" value="DZR"/>
</dbReference>
<dbReference type="Pfam" id="PF12773">
    <property type="entry name" value="DZR"/>
    <property type="match status" value="1"/>
</dbReference>
<keyword evidence="5" id="KW-1185">Reference proteome</keyword>
<feature type="compositionally biased region" description="Low complexity" evidence="1">
    <location>
        <begin position="356"/>
        <end position="371"/>
    </location>
</feature>
<keyword evidence="2" id="KW-1133">Transmembrane helix</keyword>
<keyword evidence="2" id="KW-0812">Transmembrane</keyword>
<dbReference type="Proteomes" id="UP000002588">
    <property type="component" value="Chromosome"/>
</dbReference>
<dbReference type="RefSeq" id="WP_011763974.1">
    <property type="nucleotide sequence ID" value="NC_008702.1"/>
</dbReference>
<feature type="compositionally biased region" description="Gly residues" evidence="1">
    <location>
        <begin position="307"/>
        <end position="317"/>
    </location>
</feature>
<feature type="region of interest" description="Disordered" evidence="1">
    <location>
        <begin position="292"/>
        <end position="317"/>
    </location>
</feature>
<dbReference type="GO" id="GO:0020037">
    <property type="term" value="F:heme binding"/>
    <property type="evidence" value="ECO:0007669"/>
    <property type="project" value="InterPro"/>
</dbReference>
<organism evidence="4 5">
    <name type="scientific">Azoarcus sp. (strain BH72)</name>
    <dbReference type="NCBI Taxonomy" id="418699"/>
    <lineage>
        <taxon>Bacteria</taxon>
        <taxon>Pseudomonadati</taxon>
        <taxon>Pseudomonadota</taxon>
        <taxon>Betaproteobacteria</taxon>
        <taxon>Rhodocyclales</taxon>
        <taxon>Zoogloeaceae</taxon>
        <taxon>Azoarcus</taxon>
    </lineage>
</organism>
<reference evidence="4 5" key="1">
    <citation type="journal article" date="2006" name="Nat. Biotechnol.">
        <title>Complete genome of the mutualistic, N2-fixing grass endophyte Azoarcus sp. strain BH72.</title>
        <authorList>
            <person name="Krause A."/>
            <person name="Ramakumar A."/>
            <person name="Bartels D."/>
            <person name="Battistoni F."/>
            <person name="Bekel T."/>
            <person name="Boch J."/>
            <person name="Boehm M."/>
            <person name="Friedrich F."/>
            <person name="Hurek T."/>
            <person name="Krause L."/>
            <person name="Linke B."/>
            <person name="McHardy A.C."/>
            <person name="Sarkar A."/>
            <person name="Schneiker S."/>
            <person name="Syed A.A."/>
            <person name="Thauer R."/>
            <person name="Vorhoelter F.-J."/>
            <person name="Weidner S."/>
            <person name="Puehler A."/>
            <person name="Reinhold-Hurek B."/>
            <person name="Kaiser O."/>
            <person name="Goesmann A."/>
        </authorList>
    </citation>
    <scope>NUCLEOTIDE SEQUENCE [LARGE SCALE GENOMIC DNA]</scope>
    <source>
        <strain evidence="4 5">BH72</strain>
    </source>
</reference>
<accession>A1K201</accession>
<evidence type="ECO:0000256" key="2">
    <source>
        <dbReference type="SAM" id="Phobius"/>
    </source>
</evidence>
<feature type="domain" description="DZANK-type" evidence="3">
    <location>
        <begin position="3"/>
        <end position="53"/>
    </location>
</feature>
<dbReference type="GO" id="GO:0009055">
    <property type="term" value="F:electron transfer activity"/>
    <property type="evidence" value="ECO:0007669"/>
    <property type="project" value="InterPro"/>
</dbReference>
<feature type="region of interest" description="Disordered" evidence="1">
    <location>
        <begin position="338"/>
        <end position="377"/>
    </location>
</feature>
<feature type="compositionally biased region" description="Pro residues" evidence="1">
    <location>
        <begin position="137"/>
        <end position="147"/>
    </location>
</feature>
<feature type="compositionally biased region" description="Low complexity" evidence="1">
    <location>
        <begin position="115"/>
        <end position="136"/>
    </location>
</feature>
<feature type="region of interest" description="Disordered" evidence="1">
    <location>
        <begin position="65"/>
        <end position="151"/>
    </location>
</feature>
<dbReference type="SUPFAM" id="SSF46626">
    <property type="entry name" value="Cytochrome c"/>
    <property type="match status" value="1"/>
</dbReference>